<dbReference type="SUPFAM" id="SSF51182">
    <property type="entry name" value="RmlC-like cupins"/>
    <property type="match status" value="1"/>
</dbReference>
<dbReference type="GO" id="GO:0005829">
    <property type="term" value="C:cytosol"/>
    <property type="evidence" value="ECO:0007669"/>
    <property type="project" value="TreeGrafter"/>
</dbReference>
<dbReference type="GO" id="GO:0019305">
    <property type="term" value="P:dTDP-rhamnose biosynthetic process"/>
    <property type="evidence" value="ECO:0007669"/>
    <property type="project" value="UniProtKB-UniRule"/>
</dbReference>
<evidence type="ECO:0000256" key="1">
    <source>
        <dbReference type="PIRSR" id="PIRSR600888-1"/>
    </source>
</evidence>
<dbReference type="PANTHER" id="PTHR21047">
    <property type="entry name" value="DTDP-6-DEOXY-D-GLUCOSE-3,5 EPIMERASE"/>
    <property type="match status" value="1"/>
</dbReference>
<evidence type="ECO:0000313" key="5">
    <source>
        <dbReference type="Proteomes" id="UP000464452"/>
    </source>
</evidence>
<dbReference type="UniPathway" id="UPA00124"/>
<dbReference type="EC" id="5.1.3.13" evidence="3"/>
<dbReference type="PANTHER" id="PTHR21047:SF2">
    <property type="entry name" value="THYMIDINE DIPHOSPHO-4-KETO-RHAMNOSE 3,5-EPIMERASE"/>
    <property type="match status" value="1"/>
</dbReference>
<feature type="site" description="Participates in a stacking interaction with the thymidine ring of dTDP-4-oxo-6-deoxyglucose" evidence="2">
    <location>
        <position position="139"/>
    </location>
</feature>
<sequence length="185" mass="21648">MGKFKFIETGIKGLYIIEPTVFGDNRGYFMETYNFKDFKEAGLDMTFVQDNQSKSKKGVLRGLHFQYKHPQGKLVRVTKGEVFDVAVDLRKNSKTYGKWYGIVLSEENKKQFYIPEGFAHGFLVLSEEAEFVYKCTDYYHPEDEGGIIWNDPDINIDWPLDRVEEIILSEKDKKWKILKETATNF</sequence>
<dbReference type="Proteomes" id="UP000464452">
    <property type="component" value="Chromosome"/>
</dbReference>
<dbReference type="CDD" id="cd00438">
    <property type="entry name" value="cupin_RmlC"/>
    <property type="match status" value="1"/>
</dbReference>
<dbReference type="InterPro" id="IPR000888">
    <property type="entry name" value="RmlC-like"/>
</dbReference>
<feature type="active site" description="Proton donor" evidence="1">
    <location>
        <position position="133"/>
    </location>
</feature>
<name>A0A6P1YE00_9FIRM</name>
<evidence type="ECO:0000256" key="2">
    <source>
        <dbReference type="PIRSR" id="PIRSR600888-3"/>
    </source>
</evidence>
<dbReference type="InterPro" id="IPR011051">
    <property type="entry name" value="RmlC_Cupin_sf"/>
</dbReference>
<comment type="subunit">
    <text evidence="3">Homodimer.</text>
</comment>
<dbReference type="GO" id="GO:0000271">
    <property type="term" value="P:polysaccharide biosynthetic process"/>
    <property type="evidence" value="ECO:0007669"/>
    <property type="project" value="TreeGrafter"/>
</dbReference>
<dbReference type="NCBIfam" id="TIGR01221">
    <property type="entry name" value="rmlC"/>
    <property type="match status" value="1"/>
</dbReference>
<comment type="function">
    <text evidence="3">Catalyzes the epimerization of the C3' and C5'positions of dTDP-6-deoxy-D-xylo-4-hexulose, forming dTDP-6-deoxy-L-lyxo-4-hexulose.</text>
</comment>
<dbReference type="Gene3D" id="2.60.120.10">
    <property type="entry name" value="Jelly Rolls"/>
    <property type="match status" value="1"/>
</dbReference>
<dbReference type="EMBL" id="CP048617">
    <property type="protein sequence ID" value="QIB27589.1"/>
    <property type="molecule type" value="Genomic_DNA"/>
</dbReference>
<proteinExistence type="inferred from homology"/>
<evidence type="ECO:0000313" key="4">
    <source>
        <dbReference type="EMBL" id="QIB27589.1"/>
    </source>
</evidence>
<dbReference type="AlphaFoldDB" id="A0A6P1YE00"/>
<keyword evidence="3 4" id="KW-0413">Isomerase</keyword>
<dbReference type="GO" id="GO:0008830">
    <property type="term" value="F:dTDP-4-dehydrorhamnose 3,5-epimerase activity"/>
    <property type="evidence" value="ECO:0007669"/>
    <property type="project" value="UniProtKB-UniRule"/>
</dbReference>
<gene>
    <name evidence="4" type="primary">rfbC</name>
    <name evidence="4" type="ORF">G3A45_10000</name>
</gene>
<comment type="pathway">
    <text evidence="3">Carbohydrate biosynthesis; dTDP-L-rhamnose biosynthesis.</text>
</comment>
<comment type="similarity">
    <text evidence="3">Belongs to the dTDP-4-dehydrorhamnose 3,5-epimerase family.</text>
</comment>
<comment type="catalytic activity">
    <reaction evidence="3">
        <text>dTDP-4-dehydro-6-deoxy-alpha-D-glucose = dTDP-4-dehydro-beta-L-rhamnose</text>
        <dbReference type="Rhea" id="RHEA:16969"/>
        <dbReference type="ChEBI" id="CHEBI:57649"/>
        <dbReference type="ChEBI" id="CHEBI:62830"/>
        <dbReference type="EC" id="5.1.3.13"/>
    </reaction>
</comment>
<reference evidence="4 5" key="1">
    <citation type="submission" date="2020-02" db="EMBL/GenBank/DDBJ databases">
        <title>Thermophilic hydrogen producing bacteria, Caloranaerobacter azorensis.</title>
        <authorList>
            <person name="Baek K."/>
        </authorList>
    </citation>
    <scope>NUCLEOTIDE SEQUENCE [LARGE SCALE GENOMIC DNA]</scope>
    <source>
        <strain evidence="4 5">T3-1</strain>
    </source>
</reference>
<protein>
    <recommendedName>
        <fullName evidence="3">dTDP-4-dehydrorhamnose 3,5-epimerase</fullName>
        <ecNumber evidence="3">5.1.3.13</ecNumber>
    </recommendedName>
    <alternativeName>
        <fullName evidence="3">Thymidine diphospho-4-keto-rhamnose 3,5-epimerase</fullName>
    </alternativeName>
</protein>
<accession>A0A6P1YE00</accession>
<dbReference type="RefSeq" id="WP_163235404.1">
    <property type="nucleotide sequence ID" value="NZ_CP048617.1"/>
</dbReference>
<organism evidence="4 5">
    <name type="scientific">Caloranaerobacter azorensis</name>
    <dbReference type="NCBI Taxonomy" id="116090"/>
    <lineage>
        <taxon>Bacteria</taxon>
        <taxon>Bacillati</taxon>
        <taxon>Bacillota</taxon>
        <taxon>Tissierellia</taxon>
        <taxon>Tissierellales</taxon>
        <taxon>Thermohalobacteraceae</taxon>
        <taxon>Caloranaerobacter</taxon>
    </lineage>
</organism>
<feature type="active site" description="Proton acceptor" evidence="1">
    <location>
        <position position="64"/>
    </location>
</feature>
<dbReference type="InterPro" id="IPR014710">
    <property type="entry name" value="RmlC-like_jellyroll"/>
</dbReference>
<dbReference type="KEGG" id="cazo:G3A45_10000"/>
<dbReference type="Pfam" id="PF00908">
    <property type="entry name" value="dTDP_sugar_isom"/>
    <property type="match status" value="1"/>
</dbReference>
<evidence type="ECO:0000256" key="3">
    <source>
        <dbReference type="RuleBase" id="RU364069"/>
    </source>
</evidence>